<evidence type="ECO:0000259" key="7">
    <source>
        <dbReference type="PROSITE" id="PS50893"/>
    </source>
</evidence>
<dbReference type="EMBL" id="CP047045">
    <property type="protein sequence ID" value="QGZ95375.1"/>
    <property type="molecule type" value="Genomic_DNA"/>
</dbReference>
<dbReference type="GO" id="GO:0005524">
    <property type="term" value="F:ATP binding"/>
    <property type="evidence" value="ECO:0007669"/>
    <property type="project" value="UniProtKB-KW"/>
</dbReference>
<dbReference type="AlphaFoldDB" id="A0A6I6MJE6"/>
<evidence type="ECO:0000256" key="3">
    <source>
        <dbReference type="ARBA" id="ARBA00022748"/>
    </source>
</evidence>
<dbReference type="PROSITE" id="PS50893">
    <property type="entry name" value="ABC_TRANSPORTER_2"/>
    <property type="match status" value="1"/>
</dbReference>
<evidence type="ECO:0000256" key="1">
    <source>
        <dbReference type="ARBA" id="ARBA00022448"/>
    </source>
</evidence>
<dbReference type="InterPro" id="IPR017871">
    <property type="entry name" value="ABC_transporter-like_CS"/>
</dbReference>
<accession>A0A6I6MJE6</accession>
<keyword evidence="1" id="KW-0813">Transport</keyword>
<dbReference type="Pfam" id="PF00005">
    <property type="entry name" value="ABC_tran"/>
    <property type="match status" value="1"/>
</dbReference>
<evidence type="ECO:0000256" key="6">
    <source>
        <dbReference type="ARBA" id="ARBA00023136"/>
    </source>
</evidence>
<dbReference type="SMART" id="SM00382">
    <property type="entry name" value="AAA"/>
    <property type="match status" value="1"/>
</dbReference>
<dbReference type="InterPro" id="IPR027417">
    <property type="entry name" value="P-loop_NTPase"/>
</dbReference>
<dbReference type="GO" id="GO:0022857">
    <property type="term" value="F:transmembrane transporter activity"/>
    <property type="evidence" value="ECO:0007669"/>
    <property type="project" value="InterPro"/>
</dbReference>
<dbReference type="Gene3D" id="3.40.50.300">
    <property type="entry name" value="P-loop containing nucleotide triphosphate hydrolases"/>
    <property type="match status" value="1"/>
</dbReference>
<keyword evidence="3" id="KW-0201">Cytochrome c-type biogenesis</keyword>
<dbReference type="Proteomes" id="UP000431269">
    <property type="component" value="Chromosome"/>
</dbReference>
<dbReference type="PANTHER" id="PTHR43499:SF1">
    <property type="entry name" value="ABC TRANSPORTER I FAMILY MEMBER 1"/>
    <property type="match status" value="1"/>
</dbReference>
<gene>
    <name evidence="8" type="primary">ccmA</name>
    <name evidence="8" type="ORF">DSM104635_02224</name>
</gene>
<evidence type="ECO:0000256" key="5">
    <source>
        <dbReference type="ARBA" id="ARBA00022967"/>
    </source>
</evidence>
<dbReference type="KEGG" id="tsv:DSM104635_02224"/>
<dbReference type="GO" id="GO:0016887">
    <property type="term" value="F:ATP hydrolysis activity"/>
    <property type="evidence" value="ECO:0007669"/>
    <property type="project" value="InterPro"/>
</dbReference>
<evidence type="ECO:0000256" key="2">
    <source>
        <dbReference type="ARBA" id="ARBA00022741"/>
    </source>
</evidence>
<feature type="domain" description="ABC transporter" evidence="7">
    <location>
        <begin position="13"/>
        <end position="204"/>
    </location>
</feature>
<protein>
    <submittedName>
        <fullName evidence="8">Cytochrome c biogenesis ATP-binding export protein CcmA</fullName>
    </submittedName>
</protein>
<reference evidence="9" key="1">
    <citation type="submission" date="2019-12" db="EMBL/GenBank/DDBJ databases">
        <title>Complete genome of Terracaulis silvestris 0127_4.</title>
        <authorList>
            <person name="Vieira S."/>
            <person name="Riedel T."/>
            <person name="Sproer C."/>
            <person name="Pascual J."/>
            <person name="Boedeker C."/>
            <person name="Overmann J."/>
        </authorList>
    </citation>
    <scope>NUCLEOTIDE SEQUENCE [LARGE SCALE GENOMIC DNA]</scope>
    <source>
        <strain evidence="9">0127_4</strain>
    </source>
</reference>
<dbReference type="GO" id="GO:0017004">
    <property type="term" value="P:cytochrome complex assembly"/>
    <property type="evidence" value="ECO:0007669"/>
    <property type="project" value="UniProtKB-KW"/>
</dbReference>
<keyword evidence="9" id="KW-1185">Reference proteome</keyword>
<organism evidence="8 9">
    <name type="scientific">Terricaulis silvestris</name>
    <dbReference type="NCBI Taxonomy" id="2686094"/>
    <lineage>
        <taxon>Bacteria</taxon>
        <taxon>Pseudomonadati</taxon>
        <taxon>Pseudomonadota</taxon>
        <taxon>Alphaproteobacteria</taxon>
        <taxon>Caulobacterales</taxon>
        <taxon>Caulobacteraceae</taxon>
        <taxon>Terricaulis</taxon>
    </lineage>
</organism>
<keyword evidence="2" id="KW-0547">Nucleotide-binding</keyword>
<name>A0A6I6MJE6_9CAUL</name>
<dbReference type="InterPro" id="IPR003593">
    <property type="entry name" value="AAA+_ATPase"/>
</dbReference>
<keyword evidence="6" id="KW-0472">Membrane</keyword>
<dbReference type="PROSITE" id="PS00211">
    <property type="entry name" value="ABC_TRANSPORTER_1"/>
    <property type="match status" value="1"/>
</dbReference>
<sequence length="204" mass="21318">MSGSGPFQDKLTLRVESLALSRGGRVLFEGLSFAADPGSYVEVRGANGAGKTSLLRTIAGFLKPFAGTLVLQGPEDRQTSLHYVAHANALKPNASVASHARYWAGLFGGAFDADLLARVGLSGLEQREARTLSQGQARRLALSRLLIAPRPLWLLDEPAAALDASGHALVSELIEAHRARGGIVVAAVHEPLGPAPSQTLTVGA</sequence>
<keyword evidence="4 8" id="KW-0067">ATP-binding</keyword>
<dbReference type="InterPro" id="IPR003439">
    <property type="entry name" value="ABC_transporter-like_ATP-bd"/>
</dbReference>
<keyword evidence="5" id="KW-1278">Translocase</keyword>
<dbReference type="SUPFAM" id="SSF52540">
    <property type="entry name" value="P-loop containing nucleoside triphosphate hydrolases"/>
    <property type="match status" value="1"/>
</dbReference>
<dbReference type="InterPro" id="IPR005895">
    <property type="entry name" value="ABC_transptr_haem_export_CcmA"/>
</dbReference>
<evidence type="ECO:0000256" key="4">
    <source>
        <dbReference type="ARBA" id="ARBA00022840"/>
    </source>
</evidence>
<dbReference type="RefSeq" id="WP_158766239.1">
    <property type="nucleotide sequence ID" value="NZ_CP047045.1"/>
</dbReference>
<proteinExistence type="predicted"/>
<evidence type="ECO:0000313" key="9">
    <source>
        <dbReference type="Proteomes" id="UP000431269"/>
    </source>
</evidence>
<dbReference type="NCBIfam" id="TIGR01189">
    <property type="entry name" value="ccmA"/>
    <property type="match status" value="1"/>
</dbReference>
<evidence type="ECO:0000313" key="8">
    <source>
        <dbReference type="EMBL" id="QGZ95375.1"/>
    </source>
</evidence>
<dbReference type="PANTHER" id="PTHR43499">
    <property type="entry name" value="ABC TRANSPORTER I FAMILY MEMBER 1"/>
    <property type="match status" value="1"/>
</dbReference>